<evidence type="ECO:0008006" key="4">
    <source>
        <dbReference type="Google" id="ProtNLM"/>
    </source>
</evidence>
<dbReference type="EMBL" id="CP042467">
    <property type="protein sequence ID" value="QED27211.1"/>
    <property type="molecule type" value="Genomic_DNA"/>
</dbReference>
<dbReference type="KEGG" id="bbae:FRD01_08135"/>
<dbReference type="SUPFAM" id="SSF48452">
    <property type="entry name" value="TPR-like"/>
    <property type="match status" value="1"/>
</dbReference>
<evidence type="ECO:0000313" key="3">
    <source>
        <dbReference type="Proteomes" id="UP000321595"/>
    </source>
</evidence>
<protein>
    <recommendedName>
        <fullName evidence="4">Tetratricopeptide repeat protein</fullName>
    </recommendedName>
</protein>
<accession>A0A5B8XPM8</accession>
<dbReference type="AlphaFoldDB" id="A0A5B8XPM8"/>
<feature type="compositionally biased region" description="Low complexity" evidence="1">
    <location>
        <begin position="229"/>
        <end position="240"/>
    </location>
</feature>
<dbReference type="RefSeq" id="WP_146958896.1">
    <property type="nucleotide sequence ID" value="NZ_CP042467.1"/>
</dbReference>
<dbReference type="Gene3D" id="1.25.40.10">
    <property type="entry name" value="Tetratricopeptide repeat domain"/>
    <property type="match status" value="1"/>
</dbReference>
<reference evidence="2 3" key="1">
    <citation type="submission" date="2019-08" db="EMBL/GenBank/DDBJ databases">
        <authorList>
            <person name="Liang Q."/>
        </authorList>
    </citation>
    <scope>NUCLEOTIDE SEQUENCE [LARGE SCALE GENOMIC DNA]</scope>
    <source>
        <strain evidence="2 3">V1718</strain>
    </source>
</reference>
<dbReference type="Proteomes" id="UP000321595">
    <property type="component" value="Chromosome"/>
</dbReference>
<sequence>MSIAEGWNALRNRQIGQAEEHFRANLETSPVVALAGLIRIRLMTQRADEAVLFAQNLLELDRSAMSLGLLGESIGTMGRRGEAEGLVNQGLESEPNNGWLLALRGEQKIRRAKWEDGAEDIVKALSNDATRPHAFTHVVSVFFDLCRAVAAKKVEPERALWLVNHIEQSCPPYPELRFLPIVRRALASKQGIPANERPLPVFPMEGAPPTRREAAVVTSQPASMPDMPNSAASNSVRRSAMQTHASSGAQPPPIFGRMSGTKVPPLARLMAEDRSENEKLQGGVTQLGLPLWPSESTKIDTIPNLRPMPLNNDMRRIRNNRVAVTTGSVESEILVSRGVEILAEVATFGVARSLSFDMMGISQIEAQCLAGVLQELPPIPEEYNLRGASISTDVLALGAFLGVVCAKRIGAIWRLDHETEQSFVEAEDKKFLPFALAREWVEAKDKSSVDLYSTMFDFLSQHRGFAINKQADYTAGLKDLALRNRLSELWMMHFPPAAAFPLVEIIDSIDVRASDERQIIFTIPRRHSIDFGQESNTIAYVRSTGDFLLLGYRPHFARFLGNTGLSIKSSAPNLLRLIEGFHFQTRLGNQEPDIRVGPDSATLTLRVPGFQEPFVLTEKFSGVLRWQFVRGDAPSAAKFVRPI</sequence>
<keyword evidence="3" id="KW-1185">Reference proteome</keyword>
<evidence type="ECO:0000313" key="2">
    <source>
        <dbReference type="EMBL" id="QED27211.1"/>
    </source>
</evidence>
<feature type="region of interest" description="Disordered" evidence="1">
    <location>
        <begin position="218"/>
        <end position="257"/>
    </location>
</feature>
<dbReference type="OrthoDB" id="5479674at2"/>
<proteinExistence type="predicted"/>
<name>A0A5B8XPM8_9DELT</name>
<gene>
    <name evidence="2" type="ORF">FRD01_08135</name>
</gene>
<evidence type="ECO:0000256" key="1">
    <source>
        <dbReference type="SAM" id="MobiDB-lite"/>
    </source>
</evidence>
<organism evidence="2 3">
    <name type="scientific">Microvenator marinus</name>
    <dbReference type="NCBI Taxonomy" id="2600177"/>
    <lineage>
        <taxon>Bacteria</taxon>
        <taxon>Deltaproteobacteria</taxon>
        <taxon>Bradymonadales</taxon>
        <taxon>Microvenatoraceae</taxon>
        <taxon>Microvenator</taxon>
    </lineage>
</organism>
<dbReference type="InterPro" id="IPR011990">
    <property type="entry name" value="TPR-like_helical_dom_sf"/>
</dbReference>